<dbReference type="InterPro" id="IPR006015">
    <property type="entry name" value="Universal_stress_UspA"/>
</dbReference>
<comment type="similarity">
    <text evidence="1">Belongs to the universal stress protein A family.</text>
</comment>
<evidence type="ECO:0000256" key="1">
    <source>
        <dbReference type="ARBA" id="ARBA00008791"/>
    </source>
</evidence>
<dbReference type="AlphaFoldDB" id="A0A9J6ZHW0"/>
<evidence type="ECO:0000313" key="3">
    <source>
        <dbReference type="EMBL" id="URN95408.1"/>
    </source>
</evidence>
<organism evidence="3 4">
    <name type="scientific">Candidatus Pristimantibacillus lignocellulolyticus</name>
    <dbReference type="NCBI Taxonomy" id="2994561"/>
    <lineage>
        <taxon>Bacteria</taxon>
        <taxon>Bacillati</taxon>
        <taxon>Bacillota</taxon>
        <taxon>Bacilli</taxon>
        <taxon>Bacillales</taxon>
        <taxon>Paenibacillaceae</taxon>
        <taxon>Candidatus Pristimantibacillus</taxon>
    </lineage>
</organism>
<dbReference type="PANTHER" id="PTHR46268:SF6">
    <property type="entry name" value="UNIVERSAL STRESS PROTEIN UP12"/>
    <property type="match status" value="1"/>
</dbReference>
<dbReference type="KEGG" id="plig:NAG76_03875"/>
<dbReference type="EMBL" id="CP097899">
    <property type="protein sequence ID" value="URN95408.1"/>
    <property type="molecule type" value="Genomic_DNA"/>
</dbReference>
<evidence type="ECO:0000313" key="4">
    <source>
        <dbReference type="Proteomes" id="UP001056756"/>
    </source>
</evidence>
<dbReference type="Proteomes" id="UP001056756">
    <property type="component" value="Chromosome"/>
</dbReference>
<gene>
    <name evidence="3" type="ORF">NAG76_03875</name>
</gene>
<protein>
    <submittedName>
        <fullName evidence="3">Universal stress protein</fullName>
    </submittedName>
</protein>
<dbReference type="CDD" id="cd00293">
    <property type="entry name" value="USP-like"/>
    <property type="match status" value="1"/>
</dbReference>
<name>A0A9J6ZHW0_9BACL</name>
<reference evidence="3" key="1">
    <citation type="submission" date="2022-05" db="EMBL/GenBank/DDBJ databases">
        <title>Novel bacterial taxa in a minimal lignocellulolytic consortium and its capacity to transform plastics disclosed by genome-resolved metagenomics.</title>
        <authorList>
            <person name="Rodriguez C.A.D."/>
            <person name="Diaz-Garcia L."/>
            <person name="Herrera K."/>
            <person name="Tarazona N.A."/>
            <person name="Sproer C."/>
            <person name="Overmann J."/>
            <person name="Jimenez D.J."/>
        </authorList>
    </citation>
    <scope>NUCLEOTIDE SEQUENCE</scope>
    <source>
        <strain evidence="3">MAG5</strain>
    </source>
</reference>
<dbReference type="SUPFAM" id="SSF52402">
    <property type="entry name" value="Adenine nucleotide alpha hydrolases-like"/>
    <property type="match status" value="1"/>
</dbReference>
<accession>A0A9J6ZHW0</accession>
<proteinExistence type="inferred from homology"/>
<dbReference type="PANTHER" id="PTHR46268">
    <property type="entry name" value="STRESS RESPONSE PROTEIN NHAX"/>
    <property type="match status" value="1"/>
</dbReference>
<dbReference type="Gene3D" id="3.40.50.620">
    <property type="entry name" value="HUPs"/>
    <property type="match status" value="1"/>
</dbReference>
<feature type="domain" description="UspA" evidence="2">
    <location>
        <begin position="1"/>
        <end position="141"/>
    </location>
</feature>
<dbReference type="InterPro" id="IPR006016">
    <property type="entry name" value="UspA"/>
</dbReference>
<sequence>MFNKILVAIDSSTMSKKVLETAMQFANDQQAEITLMHVGKEFILPQGVVVADITTIKREMRQMGIDLLDSAKADLAKQGFEVETYYTEGSAPRLIVGYATKEQFDIIIIGSRGLGNIKEMMLGSVSHKVSKLSTCPVLIVK</sequence>
<dbReference type="Pfam" id="PF00582">
    <property type="entry name" value="Usp"/>
    <property type="match status" value="1"/>
</dbReference>
<evidence type="ECO:0000259" key="2">
    <source>
        <dbReference type="Pfam" id="PF00582"/>
    </source>
</evidence>
<dbReference type="InterPro" id="IPR014729">
    <property type="entry name" value="Rossmann-like_a/b/a_fold"/>
</dbReference>
<dbReference type="PRINTS" id="PR01438">
    <property type="entry name" value="UNVRSLSTRESS"/>
</dbReference>